<evidence type="ECO:0000256" key="1">
    <source>
        <dbReference type="ARBA" id="ARBA00008455"/>
    </source>
</evidence>
<dbReference type="Proteomes" id="UP000747110">
    <property type="component" value="Unassembled WGS sequence"/>
</dbReference>
<dbReference type="PANTHER" id="PTHR12411">
    <property type="entry name" value="CYSTEINE PROTEASE FAMILY C1-RELATED"/>
    <property type="match status" value="1"/>
</dbReference>
<comment type="similarity">
    <text evidence="1">Belongs to the peptidase C1 family.</text>
</comment>
<dbReference type="PROSITE" id="PS00640">
    <property type="entry name" value="THIOL_PROTEASE_ASN"/>
    <property type="match status" value="1"/>
</dbReference>
<dbReference type="InterPro" id="IPR013128">
    <property type="entry name" value="Peptidase_C1A"/>
</dbReference>
<dbReference type="Pfam" id="PF00112">
    <property type="entry name" value="Peptidase_C1"/>
    <property type="match status" value="1"/>
</dbReference>
<evidence type="ECO:0000256" key="2">
    <source>
        <dbReference type="SAM" id="MobiDB-lite"/>
    </source>
</evidence>
<evidence type="ECO:0000313" key="5">
    <source>
        <dbReference type="Proteomes" id="UP000747110"/>
    </source>
</evidence>
<dbReference type="GO" id="GO:0006508">
    <property type="term" value="P:proteolysis"/>
    <property type="evidence" value="ECO:0007669"/>
    <property type="project" value="InterPro"/>
</dbReference>
<dbReference type="SMART" id="SM00645">
    <property type="entry name" value="Pept_C1"/>
    <property type="match status" value="1"/>
</dbReference>
<dbReference type="SUPFAM" id="SSF54001">
    <property type="entry name" value="Cysteine proteinases"/>
    <property type="match status" value="1"/>
</dbReference>
<dbReference type="InterPro" id="IPR038765">
    <property type="entry name" value="Papain-like_cys_pep_sf"/>
</dbReference>
<name>A0A8J4FT99_9CHLO</name>
<evidence type="ECO:0000313" key="4">
    <source>
        <dbReference type="EMBL" id="GIL86025.1"/>
    </source>
</evidence>
<dbReference type="InterPro" id="IPR000668">
    <property type="entry name" value="Peptidase_C1A_C"/>
</dbReference>
<proteinExistence type="inferred from homology"/>
<dbReference type="OrthoDB" id="538292at2759"/>
<comment type="caution">
    <text evidence="4">The sequence shown here is derived from an EMBL/GenBank/DDBJ whole genome shotgun (WGS) entry which is preliminary data.</text>
</comment>
<reference evidence="4" key="1">
    <citation type="journal article" date="2021" name="Proc. Natl. Acad. Sci. U.S.A.">
        <title>Three genomes in the algal genus Volvox reveal the fate of a haploid sex-determining region after a transition to homothallism.</title>
        <authorList>
            <person name="Yamamoto K."/>
            <person name="Hamaji T."/>
            <person name="Kawai-Toyooka H."/>
            <person name="Matsuzaki R."/>
            <person name="Takahashi F."/>
            <person name="Nishimura Y."/>
            <person name="Kawachi M."/>
            <person name="Noguchi H."/>
            <person name="Minakuchi Y."/>
            <person name="Umen J.G."/>
            <person name="Toyoda A."/>
            <person name="Nozaki H."/>
        </authorList>
    </citation>
    <scope>NUCLEOTIDE SEQUENCE</scope>
    <source>
        <strain evidence="4">NIES-3786</strain>
    </source>
</reference>
<dbReference type="InterPro" id="IPR025661">
    <property type="entry name" value="Pept_asp_AS"/>
</dbReference>
<gene>
    <name evidence="4" type="ORF">Vretifemale_14302</name>
</gene>
<feature type="region of interest" description="Disordered" evidence="2">
    <location>
        <begin position="636"/>
        <end position="661"/>
    </location>
</feature>
<dbReference type="EMBL" id="BNCP01000034">
    <property type="protein sequence ID" value="GIL86025.1"/>
    <property type="molecule type" value="Genomic_DNA"/>
</dbReference>
<dbReference type="Gene3D" id="3.90.70.10">
    <property type="entry name" value="Cysteine proteinases"/>
    <property type="match status" value="1"/>
</dbReference>
<keyword evidence="5" id="KW-1185">Reference proteome</keyword>
<feature type="domain" description="Peptidase C1A papain C-terminal" evidence="3">
    <location>
        <begin position="222"/>
        <end position="442"/>
    </location>
</feature>
<sequence length="661" mass="69707">YLAKHLILSFPHKKTLRYHTSKGYYLKAGDLEAMKVALLLVAAICAVRLAGAQNACPSVSGYSFYRLQGVSGSFLITTVSATNPVDIANACDKTPRCNAFDTTGALRIVPMVPIFSVLDSSASDIGLCDGIYVARRVLTGLILPDGENADTIRQKGAKTLVAMNSFSTAVSRVAAKLIAKGNKPKDAGKLSKDVMIQAFKDAQVPLATPNYTYSQIVAALSYPEWDSRAANGTTYNYVSPVKDQANCGSCVAFALTAAAETAVAAVKAAIANTNDFSEQWLFFCNAMYTPTCNTGWYGSQAANVLANKNIPYDMNYPYIAAPGCTLASSPEIRAGGKFSYSYYYDINLAKQHIRTYGAVTTYFTVYNDFFYWLVGSKPYVWDGASPLAGYHQVVVIGYNDTGSYWIAKNSWGTSWGDRGYFRISYSANVGFMSLSGDNVIGIGWVPPISPPSPPPPPPPFVCGDGLCNGNKTCTSCSADCGRCSVCGDNACTGTETCSTCLMDCGIPSSTGILTCCGDGLCDAAASETCQTCPSDCGVCPTCNKNGICETDIGEKCVTGTSGCSDCGTCGTSSYCGDGKCTSSRKGYTETCGSCALDCGKCSDATYCGDGTCNGGETTSSCSRDCNKAKMRVFPGVSEDATPSKNPNAAAKPPPRKALLRA</sequence>
<dbReference type="AlphaFoldDB" id="A0A8J4FT99"/>
<accession>A0A8J4FT99</accession>
<evidence type="ECO:0000259" key="3">
    <source>
        <dbReference type="SMART" id="SM00645"/>
    </source>
</evidence>
<feature type="non-terminal residue" evidence="4">
    <location>
        <position position="661"/>
    </location>
</feature>
<protein>
    <recommendedName>
        <fullName evidence="3">Peptidase C1A papain C-terminal domain-containing protein</fullName>
    </recommendedName>
</protein>
<dbReference type="GO" id="GO:0008234">
    <property type="term" value="F:cysteine-type peptidase activity"/>
    <property type="evidence" value="ECO:0007669"/>
    <property type="project" value="InterPro"/>
</dbReference>
<organism evidence="4 5">
    <name type="scientific">Volvox reticuliferus</name>
    <dbReference type="NCBI Taxonomy" id="1737510"/>
    <lineage>
        <taxon>Eukaryota</taxon>
        <taxon>Viridiplantae</taxon>
        <taxon>Chlorophyta</taxon>
        <taxon>core chlorophytes</taxon>
        <taxon>Chlorophyceae</taxon>
        <taxon>CS clade</taxon>
        <taxon>Chlamydomonadales</taxon>
        <taxon>Volvocaceae</taxon>
        <taxon>Volvox</taxon>
    </lineage>
</organism>